<evidence type="ECO:0000256" key="1">
    <source>
        <dbReference type="SAM" id="Phobius"/>
    </source>
</evidence>
<name>A0A1L9US44_ASPBC</name>
<keyword evidence="1" id="KW-1133">Transmembrane helix</keyword>
<keyword evidence="1" id="KW-0812">Transmembrane</keyword>
<dbReference type="VEuPathDB" id="FungiDB:ASPBRDRAFT_204706"/>
<accession>A0A1L9US44</accession>
<proteinExistence type="predicted"/>
<protein>
    <submittedName>
        <fullName evidence="2">Uncharacterized protein</fullName>
    </submittedName>
</protein>
<feature type="transmembrane region" description="Helical" evidence="1">
    <location>
        <begin position="12"/>
        <end position="31"/>
    </location>
</feature>
<gene>
    <name evidence="2" type="ORF">ASPBRDRAFT_204706</name>
</gene>
<organism evidence="2 3">
    <name type="scientific">Aspergillus brasiliensis (strain CBS 101740 / IMI 381727 / IBT 21946)</name>
    <dbReference type="NCBI Taxonomy" id="767769"/>
    <lineage>
        <taxon>Eukaryota</taxon>
        <taxon>Fungi</taxon>
        <taxon>Dikarya</taxon>
        <taxon>Ascomycota</taxon>
        <taxon>Pezizomycotina</taxon>
        <taxon>Eurotiomycetes</taxon>
        <taxon>Eurotiomycetidae</taxon>
        <taxon>Eurotiales</taxon>
        <taxon>Aspergillaceae</taxon>
        <taxon>Aspergillus</taxon>
        <taxon>Aspergillus subgen. Circumdati</taxon>
    </lineage>
</organism>
<reference evidence="3" key="1">
    <citation type="journal article" date="2017" name="Genome Biol.">
        <title>Comparative genomics reveals high biological diversity and specific adaptations in the industrially and medically important fungal genus Aspergillus.</title>
        <authorList>
            <person name="de Vries R.P."/>
            <person name="Riley R."/>
            <person name="Wiebenga A."/>
            <person name="Aguilar-Osorio G."/>
            <person name="Amillis S."/>
            <person name="Uchima C.A."/>
            <person name="Anderluh G."/>
            <person name="Asadollahi M."/>
            <person name="Askin M."/>
            <person name="Barry K."/>
            <person name="Battaglia E."/>
            <person name="Bayram O."/>
            <person name="Benocci T."/>
            <person name="Braus-Stromeyer S.A."/>
            <person name="Caldana C."/>
            <person name="Canovas D."/>
            <person name="Cerqueira G.C."/>
            <person name="Chen F."/>
            <person name="Chen W."/>
            <person name="Choi C."/>
            <person name="Clum A."/>
            <person name="Dos Santos R.A."/>
            <person name="Damasio A.R."/>
            <person name="Diallinas G."/>
            <person name="Emri T."/>
            <person name="Fekete E."/>
            <person name="Flipphi M."/>
            <person name="Freyberg S."/>
            <person name="Gallo A."/>
            <person name="Gournas C."/>
            <person name="Habgood R."/>
            <person name="Hainaut M."/>
            <person name="Harispe M.L."/>
            <person name="Henrissat B."/>
            <person name="Hilden K.S."/>
            <person name="Hope R."/>
            <person name="Hossain A."/>
            <person name="Karabika E."/>
            <person name="Karaffa L."/>
            <person name="Karanyi Z."/>
            <person name="Krasevec N."/>
            <person name="Kuo A."/>
            <person name="Kusch H."/>
            <person name="LaButti K."/>
            <person name="Lagendijk E.L."/>
            <person name="Lapidus A."/>
            <person name="Levasseur A."/>
            <person name="Lindquist E."/>
            <person name="Lipzen A."/>
            <person name="Logrieco A.F."/>
            <person name="MacCabe A."/>
            <person name="Maekelae M.R."/>
            <person name="Malavazi I."/>
            <person name="Melin P."/>
            <person name="Meyer V."/>
            <person name="Mielnichuk N."/>
            <person name="Miskei M."/>
            <person name="Molnar A.P."/>
            <person name="Mule G."/>
            <person name="Ngan C.Y."/>
            <person name="Orejas M."/>
            <person name="Orosz E."/>
            <person name="Ouedraogo J.P."/>
            <person name="Overkamp K.M."/>
            <person name="Park H.-S."/>
            <person name="Perrone G."/>
            <person name="Piumi F."/>
            <person name="Punt P.J."/>
            <person name="Ram A.F."/>
            <person name="Ramon A."/>
            <person name="Rauscher S."/>
            <person name="Record E."/>
            <person name="Riano-Pachon D.M."/>
            <person name="Robert V."/>
            <person name="Roehrig J."/>
            <person name="Ruller R."/>
            <person name="Salamov A."/>
            <person name="Salih N.S."/>
            <person name="Samson R.A."/>
            <person name="Sandor E."/>
            <person name="Sanguinetti M."/>
            <person name="Schuetze T."/>
            <person name="Sepcic K."/>
            <person name="Shelest E."/>
            <person name="Sherlock G."/>
            <person name="Sophianopoulou V."/>
            <person name="Squina F.M."/>
            <person name="Sun H."/>
            <person name="Susca A."/>
            <person name="Todd R.B."/>
            <person name="Tsang A."/>
            <person name="Unkles S.E."/>
            <person name="van de Wiele N."/>
            <person name="van Rossen-Uffink D."/>
            <person name="Oliveira J.V."/>
            <person name="Vesth T.C."/>
            <person name="Visser J."/>
            <person name="Yu J.-H."/>
            <person name="Zhou M."/>
            <person name="Andersen M.R."/>
            <person name="Archer D.B."/>
            <person name="Baker S.E."/>
            <person name="Benoit I."/>
            <person name="Brakhage A.A."/>
            <person name="Braus G.H."/>
            <person name="Fischer R."/>
            <person name="Frisvad J.C."/>
            <person name="Goldman G.H."/>
            <person name="Houbraken J."/>
            <person name="Oakley B."/>
            <person name="Pocsi I."/>
            <person name="Scazzocchio C."/>
            <person name="Seiboth B."/>
            <person name="vanKuyk P.A."/>
            <person name="Wortman J."/>
            <person name="Dyer P.S."/>
            <person name="Grigoriev I.V."/>
        </authorList>
    </citation>
    <scope>NUCLEOTIDE SEQUENCE [LARGE SCALE GENOMIC DNA]</scope>
    <source>
        <strain evidence="3">CBS 101740 / IMI 381727 / IBT 21946</strain>
    </source>
</reference>
<dbReference type="RefSeq" id="XP_067481841.1">
    <property type="nucleotide sequence ID" value="XM_067621717.1"/>
</dbReference>
<dbReference type="AlphaFoldDB" id="A0A1L9US44"/>
<keyword evidence="3" id="KW-1185">Reference proteome</keyword>
<dbReference type="EMBL" id="KV878681">
    <property type="protein sequence ID" value="OJJ74593.1"/>
    <property type="molecule type" value="Genomic_DNA"/>
</dbReference>
<sequence length="74" mass="7801">MQSFEGRTPLLHKIGVVVGSLSLMIGGFVYATQQAIPGVAPQALIKASIDHPIRWSTLETGCQIQGARKGAKLG</sequence>
<evidence type="ECO:0000313" key="2">
    <source>
        <dbReference type="EMBL" id="OJJ74593.1"/>
    </source>
</evidence>
<dbReference type="GeneID" id="93574205"/>
<evidence type="ECO:0000313" key="3">
    <source>
        <dbReference type="Proteomes" id="UP000184499"/>
    </source>
</evidence>
<keyword evidence="1" id="KW-0472">Membrane</keyword>
<dbReference type="Proteomes" id="UP000184499">
    <property type="component" value="Unassembled WGS sequence"/>
</dbReference>